<keyword evidence="2" id="KW-0863">Zinc-finger</keyword>
<organism evidence="5 6">
    <name type="scientific">Porphyridium purpureum</name>
    <name type="common">Red alga</name>
    <name type="synonym">Porphyridium cruentum</name>
    <dbReference type="NCBI Taxonomy" id="35688"/>
    <lineage>
        <taxon>Eukaryota</taxon>
        <taxon>Rhodophyta</taxon>
        <taxon>Bangiophyceae</taxon>
        <taxon>Porphyridiales</taxon>
        <taxon>Porphyridiaceae</taxon>
        <taxon>Porphyridium</taxon>
    </lineage>
</organism>
<evidence type="ECO:0000256" key="2">
    <source>
        <dbReference type="ARBA" id="ARBA00022771"/>
    </source>
</evidence>
<gene>
    <name evidence="5" type="ORF">FVE85_3658</name>
</gene>
<accession>A0A5J4YMN8</accession>
<evidence type="ECO:0000313" key="5">
    <source>
        <dbReference type="EMBL" id="KAA8492220.1"/>
    </source>
</evidence>
<dbReference type="GO" id="GO:0030897">
    <property type="term" value="C:HOPS complex"/>
    <property type="evidence" value="ECO:0007669"/>
    <property type="project" value="TreeGrafter"/>
</dbReference>
<keyword evidence="1" id="KW-0479">Metal-binding</keyword>
<proteinExistence type="predicted"/>
<comment type="caution">
    <text evidence="5">The sequence shown here is derived from an EMBL/GenBank/DDBJ whole genome shotgun (WGS) entry which is preliminary data.</text>
</comment>
<name>A0A5J4YMN8_PORPP</name>
<dbReference type="GO" id="GO:0048284">
    <property type="term" value="P:organelle fusion"/>
    <property type="evidence" value="ECO:0007669"/>
    <property type="project" value="TreeGrafter"/>
</dbReference>
<keyword evidence="3" id="KW-0862">Zinc</keyword>
<dbReference type="AlphaFoldDB" id="A0A5J4YMN8"/>
<keyword evidence="6" id="KW-1185">Reference proteome</keyword>
<reference evidence="6" key="1">
    <citation type="journal article" date="2019" name="Nat. Commun.">
        <title>Expansion of phycobilisome linker gene families in mesophilic red algae.</title>
        <authorList>
            <person name="Lee J."/>
            <person name="Kim D."/>
            <person name="Bhattacharya D."/>
            <person name="Yoon H.S."/>
        </authorList>
    </citation>
    <scope>NUCLEOTIDE SEQUENCE [LARGE SCALE GENOMIC DNA]</scope>
    <source>
        <strain evidence="6">CCMP 1328</strain>
    </source>
</reference>
<dbReference type="PANTHER" id="PTHR23323:SF26">
    <property type="entry name" value="VACUOLAR PROTEIN SORTING-ASSOCIATED PROTEIN 18 HOMOLOG"/>
    <property type="match status" value="1"/>
</dbReference>
<dbReference type="GO" id="GO:0006904">
    <property type="term" value="P:vesicle docking involved in exocytosis"/>
    <property type="evidence" value="ECO:0007669"/>
    <property type="project" value="TreeGrafter"/>
</dbReference>
<dbReference type="GO" id="GO:0007032">
    <property type="term" value="P:endosome organization"/>
    <property type="evidence" value="ECO:0007669"/>
    <property type="project" value="TreeGrafter"/>
</dbReference>
<dbReference type="GO" id="GO:0030674">
    <property type="term" value="F:protein-macromolecule adaptor activity"/>
    <property type="evidence" value="ECO:0007669"/>
    <property type="project" value="TreeGrafter"/>
</dbReference>
<evidence type="ECO:0000256" key="3">
    <source>
        <dbReference type="ARBA" id="ARBA00022833"/>
    </source>
</evidence>
<dbReference type="Proteomes" id="UP000324585">
    <property type="component" value="Unassembled WGS sequence"/>
</dbReference>
<dbReference type="OrthoDB" id="1845386at2759"/>
<dbReference type="EMBL" id="VRMN01000010">
    <property type="protein sequence ID" value="KAA8492220.1"/>
    <property type="molecule type" value="Genomic_DNA"/>
</dbReference>
<evidence type="ECO:0000313" key="6">
    <source>
        <dbReference type="Proteomes" id="UP000324585"/>
    </source>
</evidence>
<dbReference type="PANTHER" id="PTHR23323">
    <property type="entry name" value="VACUOLAR PROTEIN SORTING-ASSOCIATED PROTEIN"/>
    <property type="match status" value="1"/>
</dbReference>
<dbReference type="GO" id="GO:0008270">
    <property type="term" value="F:zinc ion binding"/>
    <property type="evidence" value="ECO:0007669"/>
    <property type="project" value="UniProtKB-KW"/>
</dbReference>
<evidence type="ECO:0000256" key="1">
    <source>
        <dbReference type="ARBA" id="ARBA00022723"/>
    </source>
</evidence>
<feature type="region of interest" description="Disordered" evidence="4">
    <location>
        <begin position="119"/>
        <end position="175"/>
    </location>
</feature>
<sequence length="1246" mass="135533">MDHSKPRPAGTGKTASDIAPVTARILPAPFGPGNVVEAWSAAPAHWGDSAVVHTRADGYHVVRYLEITPDAANDAQGSGQTAAASETERMVIPLLSKQVVDPKEASPKNTQQLRGLFGFGKARHDDQERERAKQRQKEAERLHADQQVGPHLLVPDTDSDTRPSGRSERSVEKEMAGKGKYGLRFVLCIRSCDGAEPVPEASTKPTVEVCVFSSRASVVIPLSNASSALKTLLKRFEHEASVGSAVLKNDVLPSVPERISCGCWVPDVTDSTATTAPLRGDSSSRTLTREILLGTTSGHILALSVSFSLAKIHELLDAPAATVSTREAALCVLEDSLYPFVNALPAAAQDARNEILLLYVEPLRLDNSALFVSISRSGVRHGIWKQFYTASTQGLAATSCSLNQRAAALFHSFETAPFPDEEKSNFVHEKDVSETPQNFVCAASMSPDGWRVLVCKIKRGLFFARVLVDMKSQTTGDKSPGKPTAARMIRSRVNWYGHISSACLDRTLPGWGWHDHQRQVWSLPSLLVLPSAPFTALLLAGSQLILLSLISGDVLLRLNLQTPEIMRRSNLHQSYSLIALDSRHSTSAMPAGDDADVMANRNGPGSSPIPSLCALVINLSTGLLHGIYVPWDVLYGAMIHRAIDKQEFRVALELVQACKGSVLQQREMLDEILIARSEAAFQQGDIASAVAMLARAHDTNKASVEKVMLRLMSISAPENDAYVADFLVRRLNEMFPTEQYASQRVVLCTLTVLFLARRVSVSPLSSVATAGKSGTGAMLSRSKCGEELMVFILDHLDELDSTLVLDLLLRHGCTDVAMSLARHLISHPALCGGGPGSSGADLNAGGGSDSAMPVLRTIAPLLHRYSDFMMSALREWQSVALPEAQKQERDAFAREFCMQILPVAAADFPEALVDVLEPLLESATHYADNRTEELAMRVLCEIAQTFWGATSLAAQEKVGRLVFKLIDSIRGVIGTALRPHGRNKNRNLLARACIEHEFSIGTRLKDWERIAHALACTRRVDEETGPTGSEDCREEWASLCSFELMHVVSSAAHSGSDGTDSSLASESLLLAARLYSRMPSLQFEAVTLALRADKIQEAEEMTLRVQDDAQRKLLWLAIAQHHVSSHADTVRCIGIIEKSGQLVQVEDLLPLLPDTNAVIAGEPVFSIVVNRVRMQQEDTSEASEASHQLSQAAQRLQRNLARLAASDRYTTAARNMRALRDESHVWGSGALDTIAVSLVDGDAFEL</sequence>
<dbReference type="GO" id="GO:0005768">
    <property type="term" value="C:endosome"/>
    <property type="evidence" value="ECO:0007669"/>
    <property type="project" value="TreeGrafter"/>
</dbReference>
<evidence type="ECO:0000256" key="4">
    <source>
        <dbReference type="SAM" id="MobiDB-lite"/>
    </source>
</evidence>
<feature type="compositionally biased region" description="Basic and acidic residues" evidence="4">
    <location>
        <begin position="122"/>
        <end position="144"/>
    </location>
</feature>
<feature type="compositionally biased region" description="Basic and acidic residues" evidence="4">
    <location>
        <begin position="159"/>
        <end position="175"/>
    </location>
</feature>
<dbReference type="GO" id="GO:0007033">
    <property type="term" value="P:vacuole organization"/>
    <property type="evidence" value="ECO:0007669"/>
    <property type="project" value="TreeGrafter"/>
</dbReference>
<protein>
    <submittedName>
        <fullName evidence="5">Uncharacterized protein</fullName>
    </submittedName>
</protein>